<evidence type="ECO:0000313" key="3">
    <source>
        <dbReference type="EMBL" id="MDG0808610.1"/>
    </source>
</evidence>
<reference evidence="3" key="1">
    <citation type="submission" date="2022-10" db="EMBL/GenBank/DDBJ databases">
        <title>Comparative genomic analysis of Cohnella hashimotonis sp. nov., isolated from the International Space Station.</title>
        <authorList>
            <person name="Simpson A."/>
            <person name="Venkateswaran K."/>
        </authorList>
    </citation>
    <scope>NUCLEOTIDE SEQUENCE</scope>
    <source>
        <strain evidence="3">DSM 28161</strain>
    </source>
</reference>
<accession>A0A9X4KPW1</accession>
<dbReference type="InterPro" id="IPR011071">
    <property type="entry name" value="Lyase_8-like_C"/>
</dbReference>
<evidence type="ECO:0000313" key="4">
    <source>
        <dbReference type="Proteomes" id="UP001153404"/>
    </source>
</evidence>
<dbReference type="InterPro" id="IPR000421">
    <property type="entry name" value="FA58C"/>
</dbReference>
<keyword evidence="1" id="KW-0456">Lyase</keyword>
<dbReference type="InterPro" id="IPR004103">
    <property type="entry name" value="Lyase_8_C"/>
</dbReference>
<evidence type="ECO:0000256" key="1">
    <source>
        <dbReference type="ARBA" id="ARBA00023239"/>
    </source>
</evidence>
<dbReference type="GO" id="GO:0005975">
    <property type="term" value="P:carbohydrate metabolic process"/>
    <property type="evidence" value="ECO:0007669"/>
    <property type="project" value="InterPro"/>
</dbReference>
<dbReference type="PANTHER" id="PTHR38481:SF1">
    <property type="entry name" value="HYALURONATE LYASE"/>
    <property type="match status" value="1"/>
</dbReference>
<dbReference type="Proteomes" id="UP001153404">
    <property type="component" value="Unassembled WGS sequence"/>
</dbReference>
<dbReference type="Pfam" id="PF02278">
    <property type="entry name" value="Lyase_8"/>
    <property type="match status" value="1"/>
</dbReference>
<dbReference type="SUPFAM" id="SSF49785">
    <property type="entry name" value="Galactose-binding domain-like"/>
    <property type="match status" value="2"/>
</dbReference>
<comment type="caution">
    <text evidence="3">The sequence shown here is derived from an EMBL/GenBank/DDBJ whole genome shotgun (WGS) entry which is preliminary data.</text>
</comment>
<dbReference type="Gene3D" id="2.70.98.10">
    <property type="match status" value="1"/>
</dbReference>
<dbReference type="InterPro" id="IPR008979">
    <property type="entry name" value="Galactose-bd-like_sf"/>
</dbReference>
<dbReference type="AlphaFoldDB" id="A0A9X4KPW1"/>
<feature type="domain" description="F5/8 type C" evidence="2">
    <location>
        <begin position="364"/>
        <end position="488"/>
    </location>
</feature>
<dbReference type="InterPro" id="IPR003159">
    <property type="entry name" value="Lyase_8_central_dom"/>
</dbReference>
<dbReference type="PANTHER" id="PTHR38481">
    <property type="entry name" value="HYALURONATE LYASE"/>
    <property type="match status" value="1"/>
</dbReference>
<name>A0A9X4KPW1_9BACL</name>
<protein>
    <submittedName>
        <fullName evidence="3">Discoidin domain-containing protein</fullName>
    </submittedName>
</protein>
<dbReference type="Pfam" id="PF02884">
    <property type="entry name" value="Lyase_8_C"/>
    <property type="match status" value="1"/>
</dbReference>
<dbReference type="RefSeq" id="WP_277529293.1">
    <property type="nucleotide sequence ID" value="NZ_JAPDIA010000002.1"/>
</dbReference>
<dbReference type="PROSITE" id="PS50022">
    <property type="entry name" value="FA58C_3"/>
    <property type="match status" value="2"/>
</dbReference>
<evidence type="ECO:0000259" key="2">
    <source>
        <dbReference type="PROSITE" id="PS50022"/>
    </source>
</evidence>
<dbReference type="Pfam" id="PF00754">
    <property type="entry name" value="F5_F8_type_C"/>
    <property type="match status" value="1"/>
</dbReference>
<gene>
    <name evidence="3" type="ORF">OMP40_03810</name>
</gene>
<dbReference type="Pfam" id="PF22633">
    <property type="entry name" value="F5_F8_type_C_2"/>
    <property type="match status" value="1"/>
</dbReference>
<dbReference type="InterPro" id="IPR014718">
    <property type="entry name" value="GH-type_carb-bd"/>
</dbReference>
<dbReference type="EMBL" id="JAPDIA010000002">
    <property type="protein sequence ID" value="MDG0808610.1"/>
    <property type="molecule type" value="Genomic_DNA"/>
</dbReference>
<dbReference type="InterPro" id="IPR011013">
    <property type="entry name" value="Gal_mutarotase_sf_dom"/>
</dbReference>
<feature type="domain" description="F5/8 type C" evidence="2">
    <location>
        <begin position="225"/>
        <end position="363"/>
    </location>
</feature>
<dbReference type="GO" id="GO:0005576">
    <property type="term" value="C:extracellular region"/>
    <property type="evidence" value="ECO:0007669"/>
    <property type="project" value="InterPro"/>
</dbReference>
<dbReference type="SUPFAM" id="SSF49863">
    <property type="entry name" value="Hyaluronate lyase-like, C-terminal domain"/>
    <property type="match status" value="1"/>
</dbReference>
<sequence length="488" mass="52719">MVALGAGIASTNAAPIHTTLNQSMAVGDVIVDGQTMAEGTKQTNGKWAYNDRIGYVFPNPTDFQVKLETKTGKWSDVVTGSSTEPITKPIFSIWLDHGVKPTGASYQYIVLPDKSAEEVGSYASDNPIRILSNTASVQAVRHETLRLSEMLFYQPGTVTVRDGLTVAVDKPAMVIVDESASPVRISVANPETPGITVNVTLDRDGEKTTTTYRLGKDIFAGRSVTLNEGAALDDSGFDLAYTKGAAASSSQGKQFASNATDLYRTSYWHSNASDDEWLYVDLQAPYTINKVRLKWASAYGKSYKIQVSNDASVWKDVYATSLGDGGIDDISFGKVDARYVRMQGVKQGTADGYSLAEFNVYEAVAPNLAEGKNVVASSTKAADVAAGNAVDGSLTTRWGSNYSDQQSIYVDLGASQTIAKVVLHWESAYGKEYQIQVSDNAADWTTVYSTANGEGDIDEIAFEPVNARYVKMNGLKKRKHLRLFALGI</sequence>
<organism evidence="3 4">
    <name type="scientific">Cohnella rhizosphaerae</name>
    <dbReference type="NCBI Taxonomy" id="1457232"/>
    <lineage>
        <taxon>Bacteria</taxon>
        <taxon>Bacillati</taxon>
        <taxon>Bacillota</taxon>
        <taxon>Bacilli</taxon>
        <taxon>Bacillales</taxon>
        <taxon>Paenibacillaceae</taxon>
        <taxon>Cohnella</taxon>
    </lineage>
</organism>
<dbReference type="Gene3D" id="2.60.220.10">
    <property type="entry name" value="Polysaccharide lyase family 8-like, C-terminal"/>
    <property type="match status" value="1"/>
</dbReference>
<dbReference type="GO" id="GO:0016829">
    <property type="term" value="F:lyase activity"/>
    <property type="evidence" value="ECO:0007669"/>
    <property type="project" value="UniProtKB-KW"/>
</dbReference>
<proteinExistence type="predicted"/>
<dbReference type="SUPFAM" id="SSF74650">
    <property type="entry name" value="Galactose mutarotase-like"/>
    <property type="match status" value="1"/>
</dbReference>
<dbReference type="GO" id="GO:0030246">
    <property type="term" value="F:carbohydrate binding"/>
    <property type="evidence" value="ECO:0007669"/>
    <property type="project" value="InterPro"/>
</dbReference>
<keyword evidence="4" id="KW-1185">Reference proteome</keyword>
<dbReference type="InterPro" id="IPR038970">
    <property type="entry name" value="Lyase_8"/>
</dbReference>
<dbReference type="Gene3D" id="2.60.120.260">
    <property type="entry name" value="Galactose-binding domain-like"/>
    <property type="match status" value="2"/>
</dbReference>